<dbReference type="InterPro" id="IPR001138">
    <property type="entry name" value="Zn2Cys6_DnaBD"/>
</dbReference>
<name>A0A1Y2FVZ1_9BASI</name>
<comment type="subcellular location">
    <subcellularLocation>
        <location evidence="1">Nucleus</location>
    </subcellularLocation>
</comment>
<keyword evidence="5" id="KW-0539">Nucleus</keyword>
<evidence type="ECO:0000259" key="7">
    <source>
        <dbReference type="PROSITE" id="PS50048"/>
    </source>
</evidence>
<dbReference type="SMART" id="SM00066">
    <property type="entry name" value="GAL4"/>
    <property type="match status" value="1"/>
</dbReference>
<dbReference type="EMBL" id="MCGR01000012">
    <property type="protein sequence ID" value="ORY88171.1"/>
    <property type="molecule type" value="Genomic_DNA"/>
</dbReference>
<feature type="region of interest" description="Disordered" evidence="6">
    <location>
        <begin position="179"/>
        <end position="203"/>
    </location>
</feature>
<dbReference type="GO" id="GO:0005634">
    <property type="term" value="C:nucleus"/>
    <property type="evidence" value="ECO:0007669"/>
    <property type="project" value="UniProtKB-SubCell"/>
</dbReference>
<evidence type="ECO:0000313" key="9">
    <source>
        <dbReference type="Proteomes" id="UP000193467"/>
    </source>
</evidence>
<gene>
    <name evidence="8" type="ORF">BCR35DRAFT_302110</name>
</gene>
<dbReference type="OrthoDB" id="2534282at2759"/>
<feature type="region of interest" description="Disordered" evidence="6">
    <location>
        <begin position="51"/>
        <end position="86"/>
    </location>
</feature>
<keyword evidence="4" id="KW-0804">Transcription</keyword>
<evidence type="ECO:0000256" key="5">
    <source>
        <dbReference type="ARBA" id="ARBA00023242"/>
    </source>
</evidence>
<dbReference type="GO" id="GO:0000976">
    <property type="term" value="F:transcription cis-regulatory region binding"/>
    <property type="evidence" value="ECO:0007669"/>
    <property type="project" value="TreeGrafter"/>
</dbReference>
<feature type="domain" description="Zn(2)-C6 fungal-type" evidence="7">
    <location>
        <begin position="17"/>
        <end position="48"/>
    </location>
</feature>
<comment type="caution">
    <text evidence="8">The sequence shown here is derived from an EMBL/GenBank/DDBJ whole genome shotgun (WGS) entry which is preliminary data.</text>
</comment>
<proteinExistence type="predicted"/>
<protein>
    <recommendedName>
        <fullName evidence="7">Zn(2)-C6 fungal-type domain-containing protein</fullName>
    </recommendedName>
</protein>
<feature type="region of interest" description="Disordered" evidence="6">
    <location>
        <begin position="731"/>
        <end position="776"/>
    </location>
</feature>
<dbReference type="SUPFAM" id="SSF57701">
    <property type="entry name" value="Zn2/Cys6 DNA-binding domain"/>
    <property type="match status" value="1"/>
</dbReference>
<dbReference type="GO" id="GO:0000981">
    <property type="term" value="F:DNA-binding transcription factor activity, RNA polymerase II-specific"/>
    <property type="evidence" value="ECO:0007669"/>
    <property type="project" value="InterPro"/>
</dbReference>
<evidence type="ECO:0000256" key="1">
    <source>
        <dbReference type="ARBA" id="ARBA00004123"/>
    </source>
</evidence>
<keyword evidence="3" id="KW-0238">DNA-binding</keyword>
<feature type="compositionally biased region" description="Polar residues" evidence="6">
    <location>
        <begin position="731"/>
        <end position="745"/>
    </location>
</feature>
<dbReference type="InterPro" id="IPR036864">
    <property type="entry name" value="Zn2-C6_fun-type_DNA-bd_sf"/>
</dbReference>
<dbReference type="PANTHER" id="PTHR31845:SF17">
    <property type="entry name" value="ZN(II)2CYS6 TRANSCRIPTION FACTOR (EUROFUNG)"/>
    <property type="match status" value="1"/>
</dbReference>
<feature type="region of interest" description="Disordered" evidence="6">
    <location>
        <begin position="110"/>
        <end position="153"/>
    </location>
</feature>
<evidence type="ECO:0000256" key="4">
    <source>
        <dbReference type="ARBA" id="ARBA00023163"/>
    </source>
</evidence>
<accession>A0A1Y2FVZ1</accession>
<feature type="compositionally biased region" description="Low complexity" evidence="6">
    <location>
        <begin position="58"/>
        <end position="77"/>
    </location>
</feature>
<dbReference type="PANTHER" id="PTHR31845">
    <property type="entry name" value="FINGER DOMAIN PROTEIN, PUTATIVE-RELATED"/>
    <property type="match status" value="1"/>
</dbReference>
<dbReference type="PROSITE" id="PS50048">
    <property type="entry name" value="ZN2_CY6_FUNGAL_2"/>
    <property type="match status" value="1"/>
</dbReference>
<evidence type="ECO:0000256" key="2">
    <source>
        <dbReference type="ARBA" id="ARBA00023015"/>
    </source>
</evidence>
<dbReference type="AlphaFoldDB" id="A0A1Y2FVZ1"/>
<evidence type="ECO:0000256" key="6">
    <source>
        <dbReference type="SAM" id="MobiDB-lite"/>
    </source>
</evidence>
<dbReference type="CDD" id="cd12148">
    <property type="entry name" value="fungal_TF_MHR"/>
    <property type="match status" value="1"/>
</dbReference>
<feature type="compositionally biased region" description="Pro residues" evidence="6">
    <location>
        <begin position="754"/>
        <end position="766"/>
    </location>
</feature>
<keyword evidence="9" id="KW-1185">Reference proteome</keyword>
<feature type="region of interest" description="Disordered" evidence="6">
    <location>
        <begin position="839"/>
        <end position="860"/>
    </location>
</feature>
<dbReference type="GO" id="GO:0008270">
    <property type="term" value="F:zinc ion binding"/>
    <property type="evidence" value="ECO:0007669"/>
    <property type="project" value="InterPro"/>
</dbReference>
<feature type="compositionally biased region" description="Low complexity" evidence="6">
    <location>
        <begin position="129"/>
        <end position="148"/>
    </location>
</feature>
<dbReference type="STRING" id="106004.A0A1Y2FVZ1"/>
<dbReference type="PROSITE" id="PS00463">
    <property type="entry name" value="ZN2_CY6_FUNGAL_1"/>
    <property type="match status" value="1"/>
</dbReference>
<reference evidence="8 9" key="1">
    <citation type="submission" date="2016-07" db="EMBL/GenBank/DDBJ databases">
        <title>Pervasive Adenine N6-methylation of Active Genes in Fungi.</title>
        <authorList>
            <consortium name="DOE Joint Genome Institute"/>
            <person name="Mondo S.J."/>
            <person name="Dannebaum R.O."/>
            <person name="Kuo R.C."/>
            <person name="Labutti K."/>
            <person name="Haridas S."/>
            <person name="Kuo A."/>
            <person name="Salamov A."/>
            <person name="Ahrendt S.R."/>
            <person name="Lipzen A."/>
            <person name="Sullivan W."/>
            <person name="Andreopoulos W.B."/>
            <person name="Clum A."/>
            <person name="Lindquist E."/>
            <person name="Daum C."/>
            <person name="Ramamoorthy G.K."/>
            <person name="Gryganskyi A."/>
            <person name="Culley D."/>
            <person name="Magnuson J.K."/>
            <person name="James T.Y."/>
            <person name="O'Malley M.A."/>
            <person name="Stajich J.E."/>
            <person name="Spatafora J.W."/>
            <person name="Visel A."/>
            <person name="Grigoriev I.V."/>
        </authorList>
    </citation>
    <scope>NUCLEOTIDE SEQUENCE [LARGE SCALE GENOMIC DNA]</scope>
    <source>
        <strain evidence="8 9">62-1032</strain>
    </source>
</reference>
<dbReference type="CDD" id="cd00067">
    <property type="entry name" value="GAL4"/>
    <property type="match status" value="1"/>
</dbReference>
<keyword evidence="2" id="KW-0805">Transcription regulation</keyword>
<evidence type="ECO:0000256" key="3">
    <source>
        <dbReference type="ARBA" id="ARBA00023125"/>
    </source>
</evidence>
<dbReference type="InParanoid" id="A0A1Y2FVZ1"/>
<sequence length="877" mass="94937">MSDPTGKAARVARSRAACVGCRSTKQKCDGPNVIPCRRCQLYGIECEYPPSSGPAPSKPAARPAAPSAPISLPAFAPRQPTSAQDTLMNDRFREISDRLKAIESSLSRVHLSPNGASHSHSHHLHDDSPSSVPSLHHSTSSPDSSSAHTHPEETPITADNAVAQNALQTISDALGLMEAREKAQKEASAPASPEDWLSGMEGNGAAKSAEVSSVFDGIPKPDAIVRGIMTAEECEGTFKIFFRLLAPWVMFFDQERDSNAAEMRERSPILFHVILLSVAYYLMGKSERATTIYHNLMALVNELIAPILISTQGFNLKTDLVRALNLLMLFKPVQFATLHSAGITDPAQAEQVSKLNGSSSATLYSIMTRVAFSTSLHSAPNNFTKIYSPGTPPPPALLSELRLWLWLCIVDVHGGMTAGRALALDVAEALRVTRMFAALNAQPGDARLAATVELYGVARAAISTPWFKSGGTLPVPTYELRRYNREIDDWEAYWRPELVKAAKEGDNFAMSVVNTFANTIRIVLNASIFTRWRHQRKLSLSRGGDGRPDLTDDDWAFLQLVTNATEALMFCVSVESRIQGSVVERAVQWPAREKDQPRARLTVDQAVVDTHRTAIDPITCISYIYPLILVAKMANAGLVRCEFYCPREEYELGLTVNTPQRLLAGAKLAILLQLGADFLTALAPTPTHPAHKHARMLRMVFTAGTLGRQGGFPVESQEAAGRLLSVLAASRSATPNRQQQESTAPKPTAEPTFSLPPLPNLPPTAPPTAYAAPPLPDWSSVPPEAGLALASILGGIQPAYFGESESASQGILFEDLGGSLSAMDVEVDWDDLEKSMKAAEMQQQQQQGVEAQGLDSGVAGMSGPFSASEWQGYFAQK</sequence>
<evidence type="ECO:0000313" key="8">
    <source>
        <dbReference type="EMBL" id="ORY88171.1"/>
    </source>
</evidence>
<organism evidence="8 9">
    <name type="scientific">Leucosporidium creatinivorum</name>
    <dbReference type="NCBI Taxonomy" id="106004"/>
    <lineage>
        <taxon>Eukaryota</taxon>
        <taxon>Fungi</taxon>
        <taxon>Dikarya</taxon>
        <taxon>Basidiomycota</taxon>
        <taxon>Pucciniomycotina</taxon>
        <taxon>Microbotryomycetes</taxon>
        <taxon>Leucosporidiales</taxon>
        <taxon>Leucosporidium</taxon>
    </lineage>
</organism>
<dbReference type="Pfam" id="PF00172">
    <property type="entry name" value="Zn_clus"/>
    <property type="match status" value="1"/>
</dbReference>
<dbReference type="InterPro" id="IPR051089">
    <property type="entry name" value="prtT"/>
</dbReference>
<dbReference type="Proteomes" id="UP000193467">
    <property type="component" value="Unassembled WGS sequence"/>
</dbReference>
<dbReference type="Gene3D" id="4.10.240.10">
    <property type="entry name" value="Zn(2)-C6 fungal-type DNA-binding domain"/>
    <property type="match status" value="1"/>
</dbReference>